<dbReference type="PANTHER" id="PTHR43031">
    <property type="entry name" value="FAD-DEPENDENT OXIDOREDUCTASE"/>
    <property type="match status" value="1"/>
</dbReference>
<protein>
    <submittedName>
        <fullName evidence="3">Rhodanese-related sulfurtransferase</fullName>
    </submittedName>
</protein>
<evidence type="ECO:0000313" key="4">
    <source>
        <dbReference type="Proteomes" id="UP000199698"/>
    </source>
</evidence>
<dbReference type="Proteomes" id="UP000199698">
    <property type="component" value="Unassembled WGS sequence"/>
</dbReference>
<sequence>MDFITLEILPFVKNHLLLSLGWIVLFIAIIVLTIKGKLSKVKIINNAQAIHMVNKQEAVIIDIRSADSFKKGHITDSHNILPIDIKNASTKSIEKFKENIVILIDDNGLSSTSIGEILVKRGFLNVFVLKDGIAGWNGENLPLVRK</sequence>
<name>A0A1C4AGX9_9GAMM</name>
<keyword evidence="3" id="KW-0808">Transferase</keyword>
<accession>A0A1C4AGX9</accession>
<dbReference type="AlphaFoldDB" id="A0A1C4AGX9"/>
<keyword evidence="1" id="KW-0812">Transmembrane</keyword>
<dbReference type="EMBL" id="FMBA01000011">
    <property type="protein sequence ID" value="SCB93850.1"/>
    <property type="molecule type" value="Genomic_DNA"/>
</dbReference>
<dbReference type="STRING" id="1798183.GA0061080_10117"/>
<dbReference type="PROSITE" id="PS50206">
    <property type="entry name" value="RHODANESE_3"/>
    <property type="match status" value="1"/>
</dbReference>
<dbReference type="Pfam" id="PF00581">
    <property type="entry name" value="Rhodanese"/>
    <property type="match status" value="1"/>
</dbReference>
<keyword evidence="4" id="KW-1185">Reference proteome</keyword>
<evidence type="ECO:0000256" key="1">
    <source>
        <dbReference type="SAM" id="Phobius"/>
    </source>
</evidence>
<keyword evidence="1" id="KW-0472">Membrane</keyword>
<gene>
    <name evidence="3" type="ORF">GA0061080_10117</name>
</gene>
<evidence type="ECO:0000313" key="3">
    <source>
        <dbReference type="EMBL" id="SCB93850.1"/>
    </source>
</evidence>
<dbReference type="Gene3D" id="3.40.250.10">
    <property type="entry name" value="Rhodanese-like domain"/>
    <property type="match status" value="1"/>
</dbReference>
<keyword evidence="1" id="KW-1133">Transmembrane helix</keyword>
<dbReference type="SUPFAM" id="SSF52821">
    <property type="entry name" value="Rhodanese/Cell cycle control phosphatase"/>
    <property type="match status" value="1"/>
</dbReference>
<evidence type="ECO:0000259" key="2">
    <source>
        <dbReference type="PROSITE" id="PS50206"/>
    </source>
</evidence>
<proteinExistence type="predicted"/>
<dbReference type="InterPro" id="IPR001763">
    <property type="entry name" value="Rhodanese-like_dom"/>
</dbReference>
<dbReference type="PANTHER" id="PTHR43031:SF18">
    <property type="entry name" value="RHODANESE-RELATED SULFURTRANSFERASES"/>
    <property type="match status" value="1"/>
</dbReference>
<dbReference type="OrthoDB" id="9808735at2"/>
<dbReference type="CDD" id="cd00158">
    <property type="entry name" value="RHOD"/>
    <property type="match status" value="1"/>
</dbReference>
<organism evidence="3 4">
    <name type="scientific">Gilliamella intestini</name>
    <dbReference type="NCBI Taxonomy" id="1798183"/>
    <lineage>
        <taxon>Bacteria</taxon>
        <taxon>Pseudomonadati</taxon>
        <taxon>Pseudomonadota</taxon>
        <taxon>Gammaproteobacteria</taxon>
        <taxon>Orbales</taxon>
        <taxon>Orbaceae</taxon>
        <taxon>Gilliamella</taxon>
    </lineage>
</organism>
<dbReference type="RefSeq" id="WP_091121684.1">
    <property type="nucleotide sequence ID" value="NZ_FMBA01000011.1"/>
</dbReference>
<feature type="transmembrane region" description="Helical" evidence="1">
    <location>
        <begin position="16"/>
        <end position="34"/>
    </location>
</feature>
<reference evidence="4" key="1">
    <citation type="submission" date="2016-08" db="EMBL/GenBank/DDBJ databases">
        <authorList>
            <person name="Varghese N."/>
            <person name="Submissions Spin"/>
        </authorList>
    </citation>
    <scope>NUCLEOTIDE SEQUENCE [LARGE SCALE GENOMIC DNA]</scope>
    <source>
        <strain evidence="4">R-53144</strain>
    </source>
</reference>
<dbReference type="InterPro" id="IPR036873">
    <property type="entry name" value="Rhodanese-like_dom_sf"/>
</dbReference>
<dbReference type="SMART" id="SM00450">
    <property type="entry name" value="RHOD"/>
    <property type="match status" value="1"/>
</dbReference>
<dbReference type="InterPro" id="IPR050229">
    <property type="entry name" value="GlpE_sulfurtransferase"/>
</dbReference>
<feature type="domain" description="Rhodanese" evidence="2">
    <location>
        <begin position="54"/>
        <end position="145"/>
    </location>
</feature>
<dbReference type="GO" id="GO:0016740">
    <property type="term" value="F:transferase activity"/>
    <property type="evidence" value="ECO:0007669"/>
    <property type="project" value="UniProtKB-KW"/>
</dbReference>